<keyword evidence="7 12" id="KW-0812">Transmembrane</keyword>
<dbReference type="CDD" id="cd16922">
    <property type="entry name" value="HATPase_EvgS-ArcB-TorS-like"/>
    <property type="match status" value="1"/>
</dbReference>
<dbReference type="PROSITE" id="PS50112">
    <property type="entry name" value="PAS"/>
    <property type="match status" value="1"/>
</dbReference>
<comment type="subcellular location">
    <subcellularLocation>
        <location evidence="2">Cell membrane</location>
        <topology evidence="2">Multi-pass membrane protein</topology>
    </subcellularLocation>
</comment>
<keyword evidence="4" id="KW-1003">Cell membrane</keyword>
<dbReference type="SUPFAM" id="SSF52172">
    <property type="entry name" value="CheY-like"/>
    <property type="match status" value="1"/>
</dbReference>
<evidence type="ECO:0000256" key="11">
    <source>
        <dbReference type="PROSITE-ProRule" id="PRU00169"/>
    </source>
</evidence>
<dbReference type="CDD" id="cd00082">
    <property type="entry name" value="HisKA"/>
    <property type="match status" value="1"/>
</dbReference>
<dbReference type="SMART" id="SM00387">
    <property type="entry name" value="HATPase_c"/>
    <property type="match status" value="1"/>
</dbReference>
<dbReference type="CDD" id="cd00130">
    <property type="entry name" value="PAS"/>
    <property type="match status" value="1"/>
</dbReference>
<evidence type="ECO:0000256" key="3">
    <source>
        <dbReference type="ARBA" id="ARBA00012438"/>
    </source>
</evidence>
<protein>
    <recommendedName>
        <fullName evidence="3">histidine kinase</fullName>
        <ecNumber evidence="3">2.7.13.3</ecNumber>
    </recommendedName>
</protein>
<dbReference type="OrthoDB" id="5290456at2"/>
<dbReference type="Pfam" id="PF03924">
    <property type="entry name" value="CHASE"/>
    <property type="match status" value="1"/>
</dbReference>
<dbReference type="GO" id="GO:0005886">
    <property type="term" value="C:plasma membrane"/>
    <property type="evidence" value="ECO:0007669"/>
    <property type="project" value="UniProtKB-SubCell"/>
</dbReference>
<dbReference type="Gene3D" id="3.40.50.2300">
    <property type="match status" value="1"/>
</dbReference>
<dbReference type="InterPro" id="IPR005467">
    <property type="entry name" value="His_kinase_dom"/>
</dbReference>
<dbReference type="EC" id="2.7.13.3" evidence="3"/>
<evidence type="ECO:0000256" key="10">
    <source>
        <dbReference type="ARBA" id="ARBA00023136"/>
    </source>
</evidence>
<dbReference type="Pfam" id="PF00512">
    <property type="entry name" value="HisKA"/>
    <property type="match status" value="1"/>
</dbReference>
<keyword evidence="6" id="KW-0808">Transferase</keyword>
<dbReference type="SMART" id="SM00388">
    <property type="entry name" value="HisKA"/>
    <property type="match status" value="1"/>
</dbReference>
<dbReference type="InterPro" id="IPR042240">
    <property type="entry name" value="CHASE_sf"/>
</dbReference>
<evidence type="ECO:0000313" key="19">
    <source>
        <dbReference type="Proteomes" id="UP000238605"/>
    </source>
</evidence>
<evidence type="ECO:0000256" key="9">
    <source>
        <dbReference type="ARBA" id="ARBA00022989"/>
    </source>
</evidence>
<keyword evidence="19" id="KW-1185">Reference proteome</keyword>
<feature type="transmembrane region" description="Helical" evidence="12">
    <location>
        <begin position="127"/>
        <end position="148"/>
    </location>
</feature>
<dbReference type="Gene3D" id="1.10.287.130">
    <property type="match status" value="1"/>
</dbReference>
<dbReference type="SUPFAM" id="SSF47384">
    <property type="entry name" value="Homodimeric domain of signal transducing histidine kinase"/>
    <property type="match status" value="1"/>
</dbReference>
<dbReference type="EMBL" id="PSNX01000021">
    <property type="protein sequence ID" value="PPE64906.1"/>
    <property type="molecule type" value="Genomic_DNA"/>
</dbReference>
<dbReference type="SMART" id="SM00086">
    <property type="entry name" value="PAC"/>
    <property type="match status" value="1"/>
</dbReference>
<dbReference type="SMART" id="SM01079">
    <property type="entry name" value="CHASE"/>
    <property type="match status" value="1"/>
</dbReference>
<dbReference type="InterPro" id="IPR007895">
    <property type="entry name" value="MASE1"/>
</dbReference>
<dbReference type="PANTHER" id="PTHR43047:SF72">
    <property type="entry name" value="OSMOSENSING HISTIDINE PROTEIN KINASE SLN1"/>
    <property type="match status" value="1"/>
</dbReference>
<dbReference type="Pfam" id="PF00989">
    <property type="entry name" value="PAS"/>
    <property type="match status" value="1"/>
</dbReference>
<proteinExistence type="predicted"/>
<reference evidence="18 19" key="1">
    <citation type="submission" date="2018-02" db="EMBL/GenBank/DDBJ databases">
        <title>Reclassifiation of [Polyangium] brachysporum DSM 7029 as Guopingzhaonella breviflexa gen. nov., sp. nov., a member of the family Comamonadaceae.</title>
        <authorList>
            <person name="Tang B."/>
        </authorList>
    </citation>
    <scope>NUCLEOTIDE SEQUENCE [LARGE SCALE GENOMIC DNA]</scope>
    <source>
        <strain evidence="18 19">BCRC 80649</strain>
    </source>
</reference>
<dbReference type="Pfam" id="PF00072">
    <property type="entry name" value="Response_reg"/>
    <property type="match status" value="1"/>
</dbReference>
<dbReference type="PROSITE" id="PS50110">
    <property type="entry name" value="RESPONSE_REGULATORY"/>
    <property type="match status" value="1"/>
</dbReference>
<evidence type="ECO:0000259" key="14">
    <source>
        <dbReference type="PROSITE" id="PS50110"/>
    </source>
</evidence>
<feature type="domain" description="PAS" evidence="15">
    <location>
        <begin position="556"/>
        <end position="626"/>
    </location>
</feature>
<evidence type="ECO:0000256" key="12">
    <source>
        <dbReference type="SAM" id="Phobius"/>
    </source>
</evidence>
<dbReference type="Gene3D" id="3.30.450.350">
    <property type="entry name" value="CHASE domain"/>
    <property type="match status" value="1"/>
</dbReference>
<dbReference type="InterPro" id="IPR006189">
    <property type="entry name" value="CHASE_dom"/>
</dbReference>
<dbReference type="Gene3D" id="3.30.565.10">
    <property type="entry name" value="Histidine kinase-like ATPase, C-terminal domain"/>
    <property type="match status" value="1"/>
</dbReference>
<organism evidence="18 19">
    <name type="scientific">Caldimonas caldifontis</name>
    <dbReference type="NCBI Taxonomy" id="1452508"/>
    <lineage>
        <taxon>Bacteria</taxon>
        <taxon>Pseudomonadati</taxon>
        <taxon>Pseudomonadota</taxon>
        <taxon>Betaproteobacteria</taxon>
        <taxon>Burkholderiales</taxon>
        <taxon>Sphaerotilaceae</taxon>
        <taxon>Caldimonas</taxon>
    </lineage>
</organism>
<evidence type="ECO:0000313" key="18">
    <source>
        <dbReference type="EMBL" id="PPE64906.1"/>
    </source>
</evidence>
<dbReference type="Pfam" id="PF05231">
    <property type="entry name" value="MASE1"/>
    <property type="match status" value="1"/>
</dbReference>
<evidence type="ECO:0000256" key="6">
    <source>
        <dbReference type="ARBA" id="ARBA00022679"/>
    </source>
</evidence>
<dbReference type="InterPro" id="IPR013767">
    <property type="entry name" value="PAS_fold"/>
</dbReference>
<evidence type="ECO:0000256" key="2">
    <source>
        <dbReference type="ARBA" id="ARBA00004651"/>
    </source>
</evidence>
<dbReference type="AlphaFoldDB" id="A0A2S5SQC3"/>
<dbReference type="InterPro" id="IPR036890">
    <property type="entry name" value="HATPase_C_sf"/>
</dbReference>
<dbReference type="PANTHER" id="PTHR43047">
    <property type="entry name" value="TWO-COMPONENT HISTIDINE PROTEIN KINASE"/>
    <property type="match status" value="1"/>
</dbReference>
<evidence type="ECO:0000259" key="17">
    <source>
        <dbReference type="PROSITE" id="PS50839"/>
    </source>
</evidence>
<dbReference type="SUPFAM" id="SSF55785">
    <property type="entry name" value="PYP-like sensor domain (PAS domain)"/>
    <property type="match status" value="1"/>
</dbReference>
<dbReference type="PROSITE" id="PS50109">
    <property type="entry name" value="HIS_KIN"/>
    <property type="match status" value="1"/>
</dbReference>
<dbReference type="Pfam" id="PF02518">
    <property type="entry name" value="HATPase_c"/>
    <property type="match status" value="1"/>
</dbReference>
<dbReference type="InterPro" id="IPR001610">
    <property type="entry name" value="PAC"/>
</dbReference>
<feature type="domain" description="PAC" evidence="16">
    <location>
        <begin position="630"/>
        <end position="682"/>
    </location>
</feature>
<comment type="catalytic activity">
    <reaction evidence="1">
        <text>ATP + protein L-histidine = ADP + protein N-phospho-L-histidine.</text>
        <dbReference type="EC" id="2.7.13.3"/>
    </reaction>
</comment>
<evidence type="ECO:0000256" key="8">
    <source>
        <dbReference type="ARBA" id="ARBA00022777"/>
    </source>
</evidence>
<evidence type="ECO:0000259" key="15">
    <source>
        <dbReference type="PROSITE" id="PS50112"/>
    </source>
</evidence>
<feature type="transmembrane region" description="Helical" evidence="12">
    <location>
        <begin position="61"/>
        <end position="79"/>
    </location>
</feature>
<feature type="domain" description="CHASE" evidence="17">
    <location>
        <begin position="257"/>
        <end position="420"/>
    </location>
</feature>
<dbReference type="InterPro" id="IPR011006">
    <property type="entry name" value="CheY-like_superfamily"/>
</dbReference>
<dbReference type="Proteomes" id="UP000238605">
    <property type="component" value="Unassembled WGS sequence"/>
</dbReference>
<dbReference type="NCBIfam" id="TIGR00229">
    <property type="entry name" value="sensory_box"/>
    <property type="match status" value="1"/>
</dbReference>
<feature type="domain" description="Response regulatory" evidence="14">
    <location>
        <begin position="948"/>
        <end position="1065"/>
    </location>
</feature>
<dbReference type="GO" id="GO:0006355">
    <property type="term" value="P:regulation of DNA-templated transcription"/>
    <property type="evidence" value="ECO:0007669"/>
    <property type="project" value="InterPro"/>
</dbReference>
<feature type="domain" description="Histidine kinase" evidence="13">
    <location>
        <begin position="699"/>
        <end position="925"/>
    </location>
</feature>
<evidence type="ECO:0000256" key="7">
    <source>
        <dbReference type="ARBA" id="ARBA00022692"/>
    </source>
</evidence>
<gene>
    <name evidence="18" type="ORF">C1704_17095</name>
</gene>
<accession>A0A2S5SQC3</accession>
<dbReference type="SMART" id="SM00091">
    <property type="entry name" value="PAS"/>
    <property type="match status" value="2"/>
</dbReference>
<sequence length="1073" mass="115995">MNPGAARVLVLQLTLTGLGYAALSWAAVTLSLPWGFASPLFPAAGLALACTLVWGPRVLPAIALASGLLTHVFNGSPTLSAPLNWVVPLSVGLGAMAQAALGAWLVRRFVRGPLELDGPEEILRFMLLGGPLACLVSASVGTVALGVTQAMPADTLVVTWATWWCGDTLGVLLAAPLVLTFIGQPNDAWRSRRLTVALPLGVVMLMLALAIDQVSNRELLRRDAMVMRDAGAAIDRVKRELQRNVDALEALHGVFLASDDVTRDEFRRASQPWLQRLSGVQALGWHQRLHPGEVAAFEARVQAEGLSGFKVFNRSDGLPPPADDMLVMHYIEPLMGNASALGVNVLTIPAAAAAIDRARRDDIAVATAGFRLTQESQQQVGVVLYRAVYRGEPRSEAERVDATQGLVFLTLRMDDALRQLAADMPAHLSLCLVDRGALSVPPGTPRLRQRLAGAPGCESGVSSGALVRWVDAGVDVAGRDWEVRVRIDESLLPGSTPWTIWVFAMAGLMAATMLSILLLTITGRTRRIESAVRERTAQLQREIAERSSAEIALRESEQRLRNIFNTVPTGIVYTDLQGRIIQANPGFCQLTGYTTEELSRMATADLTHPADRSADTSLLQRMAAGELPTYRRTKRYLTRDGEVRWVRIQVRPLFDATGRPYRTVGVVEDISEHLKLEEAERARKLAEASNRAKSDFLSRMSHELRTPLNAMLGFAQLLGLEGRASQSAREKEWLGQIQTAGWHLLDMINDVLDLSRIDLGTVKLHTEALPVRRLLRDSVALVEAEALQRGVRVELDDTGAGDLAVVGDATRVKQILTNLLSNAVKYNREGGKVTLSARAAERPGHPEGEVVEIAVQDTGMGLSPEQMAHLFEPFNRLGREASGVAGTGIGLVISRRLAEGMGGELRVDSTEGEGSTFTLVLPSAAAARGAVSGWGDLGAVAPSYGTRRVHYIEDNEINAEVMRGVLAQRPQIDLSVSATAAEGMASIRDRSPDLVLLDMHLPDMDGMEVLARLRSDPRTADVPVVVVSADALQDQIEGALHAGAQRYLTKPVDVREVLSIVDELLGAREARPA</sequence>
<dbReference type="PROSITE" id="PS50113">
    <property type="entry name" value="PAC"/>
    <property type="match status" value="1"/>
</dbReference>
<evidence type="ECO:0000259" key="13">
    <source>
        <dbReference type="PROSITE" id="PS50109"/>
    </source>
</evidence>
<dbReference type="PROSITE" id="PS50839">
    <property type="entry name" value="CHASE"/>
    <property type="match status" value="1"/>
</dbReference>
<comment type="caution">
    <text evidence="18">The sequence shown here is derived from an EMBL/GenBank/DDBJ whole genome shotgun (WGS) entry which is preliminary data.</text>
</comment>
<dbReference type="GO" id="GO:0000155">
    <property type="term" value="F:phosphorelay sensor kinase activity"/>
    <property type="evidence" value="ECO:0007669"/>
    <property type="project" value="InterPro"/>
</dbReference>
<dbReference type="InterPro" id="IPR000014">
    <property type="entry name" value="PAS"/>
</dbReference>
<keyword evidence="9 12" id="KW-1133">Transmembrane helix</keyword>
<dbReference type="PRINTS" id="PR00344">
    <property type="entry name" value="BCTRLSENSOR"/>
</dbReference>
<dbReference type="InterPro" id="IPR003661">
    <property type="entry name" value="HisK_dim/P_dom"/>
</dbReference>
<dbReference type="InterPro" id="IPR004358">
    <property type="entry name" value="Sig_transdc_His_kin-like_C"/>
</dbReference>
<dbReference type="Gene3D" id="3.30.450.20">
    <property type="entry name" value="PAS domain"/>
    <property type="match status" value="1"/>
</dbReference>
<keyword evidence="5 11" id="KW-0597">Phosphoprotein</keyword>
<keyword evidence="8 18" id="KW-0418">Kinase</keyword>
<dbReference type="GO" id="GO:0009927">
    <property type="term" value="F:histidine phosphotransfer kinase activity"/>
    <property type="evidence" value="ECO:0007669"/>
    <property type="project" value="TreeGrafter"/>
</dbReference>
<dbReference type="InterPro" id="IPR003594">
    <property type="entry name" value="HATPase_dom"/>
</dbReference>
<dbReference type="InterPro" id="IPR035965">
    <property type="entry name" value="PAS-like_dom_sf"/>
</dbReference>
<feature type="transmembrane region" description="Helical" evidence="12">
    <location>
        <begin position="85"/>
        <end position="106"/>
    </location>
</feature>
<feature type="modified residue" description="4-aspartylphosphate" evidence="11">
    <location>
        <position position="998"/>
    </location>
</feature>
<dbReference type="InterPro" id="IPR036097">
    <property type="entry name" value="HisK_dim/P_sf"/>
</dbReference>
<evidence type="ECO:0000256" key="4">
    <source>
        <dbReference type="ARBA" id="ARBA00022475"/>
    </source>
</evidence>
<name>A0A2S5SQC3_9BURK</name>
<dbReference type="SUPFAM" id="SSF55874">
    <property type="entry name" value="ATPase domain of HSP90 chaperone/DNA topoisomerase II/histidine kinase"/>
    <property type="match status" value="1"/>
</dbReference>
<dbReference type="SMART" id="SM00448">
    <property type="entry name" value="REC"/>
    <property type="match status" value="1"/>
</dbReference>
<evidence type="ECO:0000256" key="1">
    <source>
        <dbReference type="ARBA" id="ARBA00000085"/>
    </source>
</evidence>
<feature type="transmembrane region" description="Helical" evidence="12">
    <location>
        <begin position="36"/>
        <end position="54"/>
    </location>
</feature>
<feature type="transmembrane region" description="Helical" evidence="12">
    <location>
        <begin position="498"/>
        <end position="521"/>
    </location>
</feature>
<feature type="transmembrane region" description="Helical" evidence="12">
    <location>
        <begin position="194"/>
        <end position="211"/>
    </location>
</feature>
<evidence type="ECO:0000256" key="5">
    <source>
        <dbReference type="ARBA" id="ARBA00022553"/>
    </source>
</evidence>
<dbReference type="InterPro" id="IPR001789">
    <property type="entry name" value="Sig_transdc_resp-reg_receiver"/>
</dbReference>
<feature type="transmembrane region" description="Helical" evidence="12">
    <location>
        <begin position="160"/>
        <end position="182"/>
    </location>
</feature>
<keyword evidence="10 12" id="KW-0472">Membrane</keyword>
<evidence type="ECO:0000259" key="16">
    <source>
        <dbReference type="PROSITE" id="PS50113"/>
    </source>
</evidence>
<dbReference type="InterPro" id="IPR000700">
    <property type="entry name" value="PAS-assoc_C"/>
</dbReference>